<organism evidence="2 3">
    <name type="scientific">Sphingobacterium cellulitidis</name>
    <dbReference type="NCBI Taxonomy" id="1768011"/>
    <lineage>
        <taxon>Bacteria</taxon>
        <taxon>Pseudomonadati</taxon>
        <taxon>Bacteroidota</taxon>
        <taxon>Sphingobacteriia</taxon>
        <taxon>Sphingobacteriales</taxon>
        <taxon>Sphingobacteriaceae</taxon>
        <taxon>Sphingobacterium</taxon>
    </lineage>
</organism>
<dbReference type="PANTHER" id="PTHR34109:SF1">
    <property type="entry name" value="VOC DOMAIN-CONTAINING PROTEIN"/>
    <property type="match status" value="1"/>
</dbReference>
<comment type="caution">
    <text evidence="2">The sequence shown here is derived from an EMBL/GenBank/DDBJ whole genome shotgun (WGS) entry which is preliminary data.</text>
</comment>
<evidence type="ECO:0000313" key="3">
    <source>
        <dbReference type="Proteomes" id="UP000614460"/>
    </source>
</evidence>
<reference evidence="2" key="1">
    <citation type="journal article" date="2014" name="Int. J. Syst. Evol. Microbiol.">
        <title>Complete genome sequence of Corynebacterium casei LMG S-19264T (=DSM 44701T), isolated from a smear-ripened cheese.</title>
        <authorList>
            <consortium name="US DOE Joint Genome Institute (JGI-PGF)"/>
            <person name="Walter F."/>
            <person name="Albersmeier A."/>
            <person name="Kalinowski J."/>
            <person name="Ruckert C."/>
        </authorList>
    </citation>
    <scope>NUCLEOTIDE SEQUENCE</scope>
    <source>
        <strain evidence="2">CGMCC 1.15966</strain>
    </source>
</reference>
<dbReference type="EMBL" id="BMKM01000008">
    <property type="protein sequence ID" value="GGE28532.1"/>
    <property type="molecule type" value="Genomic_DNA"/>
</dbReference>
<gene>
    <name evidence="2" type="ORF">GCM10011516_27790</name>
</gene>
<dbReference type="InterPro" id="IPR037523">
    <property type="entry name" value="VOC_core"/>
</dbReference>
<dbReference type="Proteomes" id="UP000614460">
    <property type="component" value="Unassembled WGS sequence"/>
</dbReference>
<dbReference type="AlphaFoldDB" id="A0A8H9KWS0"/>
<evidence type="ECO:0000313" key="2">
    <source>
        <dbReference type="EMBL" id="GGE28532.1"/>
    </source>
</evidence>
<dbReference type="PROSITE" id="PS51819">
    <property type="entry name" value="VOC"/>
    <property type="match status" value="1"/>
</dbReference>
<dbReference type="InterPro" id="IPR029068">
    <property type="entry name" value="Glyas_Bleomycin-R_OHBP_Dase"/>
</dbReference>
<sequence>MKDYKPTNYNSLSPYLIIDDAQKLVELIKTIFGAKILRKFEHVDGKIAHIELLLDDSVIMMSNSTKNFPANKTMLHLYVPDVFKTFELAIENGCQIIEKPINKDGDPDTRGSFYDFAGNYWAVSTQTNPK</sequence>
<accession>A0A8H9KWS0</accession>
<dbReference type="RefSeq" id="WP_182498227.1">
    <property type="nucleotide sequence ID" value="NZ_BMKM01000008.1"/>
</dbReference>
<evidence type="ECO:0000259" key="1">
    <source>
        <dbReference type="PROSITE" id="PS51819"/>
    </source>
</evidence>
<dbReference type="Gene3D" id="3.30.720.120">
    <property type="match status" value="1"/>
</dbReference>
<feature type="domain" description="VOC" evidence="1">
    <location>
        <begin position="8"/>
        <end position="126"/>
    </location>
</feature>
<protein>
    <submittedName>
        <fullName evidence="2">Glyoxalase/bleomycin resistance protein</fullName>
    </submittedName>
</protein>
<proteinExistence type="predicted"/>
<name>A0A8H9KWS0_9SPHI</name>
<dbReference type="SUPFAM" id="SSF54593">
    <property type="entry name" value="Glyoxalase/Bleomycin resistance protein/Dihydroxybiphenyl dioxygenase"/>
    <property type="match status" value="1"/>
</dbReference>
<reference evidence="2" key="2">
    <citation type="submission" date="2020-09" db="EMBL/GenBank/DDBJ databases">
        <authorList>
            <person name="Sun Q."/>
            <person name="Zhou Y."/>
        </authorList>
    </citation>
    <scope>NUCLEOTIDE SEQUENCE</scope>
    <source>
        <strain evidence="2">CGMCC 1.15966</strain>
    </source>
</reference>
<dbReference type="PANTHER" id="PTHR34109">
    <property type="entry name" value="BNAUNNG04460D PROTEIN-RELATED"/>
    <property type="match status" value="1"/>
</dbReference>
<keyword evidence="3" id="KW-1185">Reference proteome</keyword>